<keyword evidence="3" id="KW-0813">Transport</keyword>
<dbReference type="Pfam" id="PF00005">
    <property type="entry name" value="ABC_tran"/>
    <property type="match status" value="2"/>
</dbReference>
<dbReference type="CDD" id="cd03250">
    <property type="entry name" value="ABCC_MRP_domain1"/>
    <property type="match status" value="1"/>
</dbReference>
<feature type="domain" description="ABC transmembrane type-1" evidence="11">
    <location>
        <begin position="332"/>
        <end position="609"/>
    </location>
</feature>
<dbReference type="InterPro" id="IPR036640">
    <property type="entry name" value="ABC1_TM_sf"/>
</dbReference>
<evidence type="ECO:0000256" key="4">
    <source>
        <dbReference type="ARBA" id="ARBA00022692"/>
    </source>
</evidence>
<dbReference type="SUPFAM" id="SSF90123">
    <property type="entry name" value="ABC transporter transmembrane region"/>
    <property type="match status" value="2"/>
</dbReference>
<dbReference type="PROSITE" id="PS50929">
    <property type="entry name" value="ABC_TM1F"/>
    <property type="match status" value="2"/>
</dbReference>
<dbReference type="SUPFAM" id="SSF52540">
    <property type="entry name" value="P-loop containing nucleoside triphosphate hydrolases"/>
    <property type="match status" value="2"/>
</dbReference>
<protein>
    <recommendedName>
        <fullName evidence="14">ABC transporter C family member 3</fullName>
    </recommendedName>
</protein>
<dbReference type="Proteomes" id="UP001497512">
    <property type="component" value="Chromosome 5"/>
</dbReference>
<evidence type="ECO:0000256" key="7">
    <source>
        <dbReference type="ARBA" id="ARBA00022989"/>
    </source>
</evidence>
<dbReference type="CDD" id="cd03244">
    <property type="entry name" value="ABCC_MRP_domain2"/>
    <property type="match status" value="1"/>
</dbReference>
<evidence type="ECO:0000259" key="11">
    <source>
        <dbReference type="PROSITE" id="PS50929"/>
    </source>
</evidence>
<evidence type="ECO:0000256" key="2">
    <source>
        <dbReference type="ARBA" id="ARBA00009726"/>
    </source>
</evidence>
<dbReference type="Gene3D" id="3.40.50.300">
    <property type="entry name" value="P-loop containing nucleotide triphosphate hydrolases"/>
    <property type="match status" value="2"/>
</dbReference>
<dbReference type="PANTHER" id="PTHR24223">
    <property type="entry name" value="ATP-BINDING CASSETTE SUB-FAMILY C"/>
    <property type="match status" value="1"/>
</dbReference>
<dbReference type="Gene3D" id="1.20.1560.10">
    <property type="entry name" value="ABC transporter type 1, transmembrane domain"/>
    <property type="match status" value="2"/>
</dbReference>
<evidence type="ECO:0000256" key="5">
    <source>
        <dbReference type="ARBA" id="ARBA00022741"/>
    </source>
</evidence>
<feature type="transmembrane region" description="Helical" evidence="9">
    <location>
        <begin position="115"/>
        <end position="143"/>
    </location>
</feature>
<dbReference type="SMART" id="SM00382">
    <property type="entry name" value="AAA"/>
    <property type="match status" value="2"/>
</dbReference>
<evidence type="ECO:0000313" key="12">
    <source>
        <dbReference type="EMBL" id="CAK9225916.1"/>
    </source>
</evidence>
<dbReference type="CDD" id="cd18579">
    <property type="entry name" value="ABC_6TM_ABCC_D1"/>
    <property type="match status" value="1"/>
</dbReference>
<comment type="similarity">
    <text evidence="2">Belongs to the ABC transporter superfamily. ABCC family. Conjugate transporter (TC 3.A.1.208) subfamily.</text>
</comment>
<feature type="transmembrane region" description="Helical" evidence="9">
    <location>
        <begin position="1204"/>
        <end position="1225"/>
    </location>
</feature>
<sequence>MSITSNVSLATAASHLFPKEGWAQQQQWLAAALVKPCFQHAFTSILNCVFLAIFTVTFFLQECRNCSPPPAKLADNHHHNRKEARSILHPILLDCCAYLFLINLAASVWETATGILIGWSSILVHSEVFAVLQSIGWFVIFLVSRSCNAQQQNRLKYLGLLRAWWILGFFASTLSILSGIFFSSKCKDHQFWDQPMWVVEIASFPAIMFLGTQALCSKMEIELEDCIFQEPLLSDDNRQGDLGEREPITPYVTAGIFSLATLSWLSPLLSLGAKKHLELKDLPHLAPKSRAHIAYEEFQSSWEWLKQRNPLQAPSLVVALVLSLWVEGAWNALFALINVCATYVGPFLIDDFVNYLGGRRRFAHEGLILVSIFFIAKIIENLGNRQWYLGSQILGLRMKAALVAFLFHKGLRLSNQSRRSHTSAEIINYMVVDVQKISDFTWSINHFWTLPVRIGLALAILSRVVGVAWVAALGAALLIMFINTPLTKLLEKLQAKVMAAKDERMKATSESLRNMRVLKLHAWDETYLAKIEDLRGKEFGWMWRHALVMASTVYTFWTAPILVSTATFATCVGLGIPLSAGKILTALATCRILQDPLDVFPEFIANLAQTRVSVQRLWRFLQEPELPMDAVIHIPSCVDGGATKLDIVIEVREGNFSWDSLATGLTLTGVNLQVKRGVRVAVCGTVGSGKSSLLSCILGEIPKISGTVRVVGSTAYVAQSAWIQSGTVEDNIRFGSPMDHDRYSSVLEACALKKDLELFAFGDQTEIGERGINLSGGQKQRIQLARALYQNSSIYLLDDPFSAVDAHTGSHIFKECILKYLLSKTVVYVTHQVEFLSPADLILVLRGGEIVQAGNYDELLQTGTDFSTLVHAHHEAISGMGGITSSSSRNNPHWNTAESVSSHVLNDNAKAVDQDEADEISSQVIESGQQQQLQQFEVELTDPEAPKPQQLVTEEERERGTVNLGVYWSYLTAVYQGALIVIIVIMQVCFQVLQIAGNYWMAWASPTTSGGKSHVSSRKLILVYVGLAFGSTIFVIIRSLLVELVGLLAAQKYFKGMVRCIFRAPMSFFDSTPTGRILNRSSSDQSDIDWEIQYKFGGLMVTTIQLLGTITVMSQVGWEVLLLFLPVFIACIFMQRYYMKSARELQRVKSIQQSPIIHHYGESITGAATIRGFGQEQRFMDTIINLCDKYMRPSFYTLATTQWLVFRMELLSTFIFASLMMLVVLLPPSNLYSGLIGLAVIYGLSLNIQQSRWVWCLCDVENTIIAVERVQQYMGIPSEAPLLIQESRPPRDWPTSGTIQLQDLQIQYAPNLPMVLHGITCTFYGGEKVGIVGRTGSGKSTLIQALFRMVEPVRGKIIIDRVDIATIGLHDLRARLSIIPQDPTLFEGNMRTNLDPLGEHSDAELWEALDKCKLGDAVRAKEKKLCSLVEEYGENWSVGQQQLVCLGRALLKSTRILVLDEATASVDSATDNIIQRTIRAEFNTCTVLTVAHRIPTVVDSDRVLVLSEGRVSEYDMPRRLLKDKSSCFAKLVAEYSERAGSSSSSSGGASTAL</sequence>
<evidence type="ECO:0000256" key="9">
    <source>
        <dbReference type="SAM" id="Phobius"/>
    </source>
</evidence>
<dbReference type="InterPro" id="IPR027417">
    <property type="entry name" value="P-loop_NTPase"/>
</dbReference>
<keyword evidence="5" id="KW-0547">Nucleotide-binding</keyword>
<feature type="transmembrane region" description="Helical" evidence="9">
    <location>
        <begin position="362"/>
        <end position="379"/>
    </location>
</feature>
<evidence type="ECO:0000313" key="13">
    <source>
        <dbReference type="Proteomes" id="UP001497512"/>
    </source>
</evidence>
<dbReference type="PANTHER" id="PTHR24223:SF189">
    <property type="entry name" value="ABC TRANSPORTER C FAMILY MEMBER 5"/>
    <property type="match status" value="1"/>
</dbReference>
<evidence type="ECO:0008006" key="14">
    <source>
        <dbReference type="Google" id="ProtNLM"/>
    </source>
</evidence>
<keyword evidence="7 9" id="KW-1133">Transmembrane helix</keyword>
<feature type="transmembrane region" description="Helical" evidence="9">
    <location>
        <begin position="39"/>
        <end position="60"/>
    </location>
</feature>
<dbReference type="InterPro" id="IPR044746">
    <property type="entry name" value="ABCC_6TM_D1"/>
</dbReference>
<feature type="transmembrane region" description="Helical" evidence="9">
    <location>
        <begin position="164"/>
        <end position="184"/>
    </location>
</feature>
<feature type="domain" description="ABC transporter" evidence="10">
    <location>
        <begin position="651"/>
        <end position="872"/>
    </location>
</feature>
<organism evidence="12 13">
    <name type="scientific">Sphagnum troendelagicum</name>
    <dbReference type="NCBI Taxonomy" id="128251"/>
    <lineage>
        <taxon>Eukaryota</taxon>
        <taxon>Viridiplantae</taxon>
        <taxon>Streptophyta</taxon>
        <taxon>Embryophyta</taxon>
        <taxon>Bryophyta</taxon>
        <taxon>Sphagnophytina</taxon>
        <taxon>Sphagnopsida</taxon>
        <taxon>Sphagnales</taxon>
        <taxon>Sphagnaceae</taxon>
        <taxon>Sphagnum</taxon>
    </lineage>
</organism>
<dbReference type="InterPro" id="IPR011527">
    <property type="entry name" value="ABC1_TM_dom"/>
</dbReference>
<dbReference type="InterPro" id="IPR003439">
    <property type="entry name" value="ABC_transporter-like_ATP-bd"/>
</dbReference>
<dbReference type="PROSITE" id="PS00211">
    <property type="entry name" value="ABC_TRANSPORTER_1"/>
    <property type="match status" value="1"/>
</dbReference>
<feature type="transmembrane region" description="Helical" evidence="9">
    <location>
        <begin position="309"/>
        <end position="326"/>
    </location>
</feature>
<name>A0ABP0UNA1_9BRYO</name>
<proteinExistence type="inferred from homology"/>
<dbReference type="InterPro" id="IPR050173">
    <property type="entry name" value="ABC_transporter_C-like"/>
</dbReference>
<evidence type="ECO:0000256" key="3">
    <source>
        <dbReference type="ARBA" id="ARBA00022448"/>
    </source>
</evidence>
<feature type="transmembrane region" description="Helical" evidence="9">
    <location>
        <begin position="1021"/>
        <end position="1049"/>
    </location>
</feature>
<comment type="subcellular location">
    <subcellularLocation>
        <location evidence="1">Membrane</location>
        <topology evidence="1">Multi-pass membrane protein</topology>
    </subcellularLocation>
</comment>
<dbReference type="CDD" id="cd18580">
    <property type="entry name" value="ABC_6TM_ABCC_D2"/>
    <property type="match status" value="1"/>
</dbReference>
<gene>
    <name evidence="12" type="ORF">CSSPTR1EN2_LOCUS17978</name>
</gene>
<dbReference type="InterPro" id="IPR017871">
    <property type="entry name" value="ABC_transporter-like_CS"/>
</dbReference>
<dbReference type="InterPro" id="IPR044726">
    <property type="entry name" value="ABCC_6TM_D2"/>
</dbReference>
<feature type="transmembrane region" description="Helical" evidence="9">
    <location>
        <begin position="196"/>
        <end position="216"/>
    </location>
</feature>
<dbReference type="InterPro" id="IPR003593">
    <property type="entry name" value="AAA+_ATPase"/>
</dbReference>
<feature type="transmembrane region" description="Helical" evidence="9">
    <location>
        <begin position="1096"/>
        <end position="1114"/>
    </location>
</feature>
<feature type="transmembrane region" description="Helical" evidence="9">
    <location>
        <begin position="554"/>
        <end position="576"/>
    </location>
</feature>
<accession>A0ABP0UNA1</accession>
<dbReference type="PROSITE" id="PS50893">
    <property type="entry name" value="ABC_TRANSPORTER_2"/>
    <property type="match status" value="2"/>
</dbReference>
<feature type="domain" description="ABC transporter" evidence="10">
    <location>
        <begin position="1299"/>
        <end position="1533"/>
    </location>
</feature>
<evidence type="ECO:0000256" key="1">
    <source>
        <dbReference type="ARBA" id="ARBA00004141"/>
    </source>
</evidence>
<feature type="transmembrane region" description="Helical" evidence="9">
    <location>
        <begin position="91"/>
        <end position="109"/>
    </location>
</feature>
<feature type="domain" description="ABC transmembrane type-1" evidence="11">
    <location>
        <begin position="981"/>
        <end position="1226"/>
    </location>
</feature>
<evidence type="ECO:0000256" key="8">
    <source>
        <dbReference type="ARBA" id="ARBA00023136"/>
    </source>
</evidence>
<dbReference type="EMBL" id="OZ019897">
    <property type="protein sequence ID" value="CAK9225916.1"/>
    <property type="molecule type" value="Genomic_DNA"/>
</dbReference>
<dbReference type="Pfam" id="PF00664">
    <property type="entry name" value="ABC_membrane"/>
    <property type="match status" value="2"/>
</dbReference>
<keyword evidence="13" id="KW-1185">Reference proteome</keyword>
<keyword evidence="4 9" id="KW-0812">Transmembrane</keyword>
<evidence type="ECO:0000256" key="6">
    <source>
        <dbReference type="ARBA" id="ARBA00022840"/>
    </source>
</evidence>
<feature type="transmembrane region" description="Helical" evidence="9">
    <location>
        <begin position="1120"/>
        <end position="1139"/>
    </location>
</feature>
<reference evidence="12" key="1">
    <citation type="submission" date="2024-02" db="EMBL/GenBank/DDBJ databases">
        <authorList>
            <consortium name="ELIXIR-Norway"/>
            <consortium name="Elixir Norway"/>
        </authorList>
    </citation>
    <scope>NUCLEOTIDE SEQUENCE</scope>
</reference>
<keyword evidence="6" id="KW-0067">ATP-binding</keyword>
<feature type="transmembrane region" description="Helical" evidence="9">
    <location>
        <begin position="456"/>
        <end position="482"/>
    </location>
</feature>
<evidence type="ECO:0000259" key="10">
    <source>
        <dbReference type="PROSITE" id="PS50893"/>
    </source>
</evidence>
<keyword evidence="8 9" id="KW-0472">Membrane</keyword>